<accession>A0A6B8VX37</accession>
<dbReference type="EMBL" id="CP046454">
    <property type="protein sequence ID" value="QGU05904.1"/>
    <property type="molecule type" value="Genomic_DNA"/>
</dbReference>
<feature type="compositionally biased region" description="Basic and acidic residues" evidence="1">
    <location>
        <begin position="29"/>
        <end position="42"/>
    </location>
</feature>
<protein>
    <submittedName>
        <fullName evidence="2">Uncharacterized protein</fullName>
    </submittedName>
</protein>
<organism evidence="2 3">
    <name type="scientific">Corynebacterium comes</name>
    <dbReference type="NCBI Taxonomy" id="2675218"/>
    <lineage>
        <taxon>Bacteria</taxon>
        <taxon>Bacillati</taxon>
        <taxon>Actinomycetota</taxon>
        <taxon>Actinomycetes</taxon>
        <taxon>Mycobacteriales</taxon>
        <taxon>Corynebacteriaceae</taxon>
        <taxon>Corynebacterium</taxon>
    </lineage>
</organism>
<feature type="region of interest" description="Disordered" evidence="1">
    <location>
        <begin position="1"/>
        <end position="42"/>
    </location>
</feature>
<evidence type="ECO:0000313" key="3">
    <source>
        <dbReference type="Proteomes" id="UP000425178"/>
    </source>
</evidence>
<evidence type="ECO:0000256" key="1">
    <source>
        <dbReference type="SAM" id="MobiDB-lite"/>
    </source>
</evidence>
<keyword evidence="3" id="KW-1185">Reference proteome</keyword>
<reference evidence="2 3" key="1">
    <citation type="journal article" date="2021" name="Int. J. Syst. Evol. Microbiol.">
        <title>Classification of three corynebacterial strains isolated from a small paddock in North Rhine-Westphalia: proposal of &lt;i&gt;Corynebacterium kalinowskii&lt;/i&gt; sp. nov., &lt;i&gt;Corynebacterium comes&lt;/i&gt; sp. nov. and &lt;i&gt;Corynebacterium occultum&lt;/i&gt; sp. nov.</title>
        <authorList>
            <person name="Schaffert L."/>
            <person name="Ruwe M."/>
            <person name="Milse J."/>
            <person name="Hanuschka K."/>
            <person name="Ortseifen V."/>
            <person name="Droste J."/>
            <person name="Brandt D."/>
            <person name="Schl L."/>
            <person name="Kutter Y."/>
            <person name="Vinke S."/>
            <person name="Vieh P."/>
            <person name="Jacob L."/>
            <person name="L N.C."/>
            <person name="Schulte-Berndt E."/>
            <person name="Hain C."/>
            <person name="Linder M."/>
            <person name="Schmidt P."/>
            <person name="Wollenschl L."/>
            <person name="Luttermann T."/>
            <person name="Thieme E."/>
            <person name="Hassa J."/>
            <person name="Haak M."/>
            <person name="Wittchen M."/>
            <person name="Mentz A."/>
            <person name="Persicke M."/>
            <person name="Busche T."/>
            <person name="R C."/>
        </authorList>
    </citation>
    <scope>NUCLEOTIDE SEQUENCE [LARGE SCALE GENOMIC DNA]</scope>
    <source>
        <strain evidence="2 3">2019</strain>
    </source>
</reference>
<keyword evidence="2" id="KW-0614">Plasmid</keyword>
<dbReference type="Gene3D" id="1.10.1220.10">
    <property type="entry name" value="Met repressor-like"/>
    <property type="match status" value="1"/>
</dbReference>
<geneLocation type="plasmid" evidence="2 3">
    <name>pCETAM</name>
</geneLocation>
<dbReference type="SUPFAM" id="SSF47598">
    <property type="entry name" value="Ribbon-helix-helix"/>
    <property type="match status" value="1"/>
</dbReference>
<gene>
    <name evidence="2" type="ORF">CETAM_13395</name>
</gene>
<dbReference type="KEGG" id="ccoe:CETAM_13395"/>
<dbReference type="GO" id="GO:0006355">
    <property type="term" value="P:regulation of DNA-templated transcription"/>
    <property type="evidence" value="ECO:0007669"/>
    <property type="project" value="InterPro"/>
</dbReference>
<dbReference type="InterPro" id="IPR010985">
    <property type="entry name" value="Ribbon_hlx_hlx"/>
</dbReference>
<proteinExistence type="predicted"/>
<sequence>MSSTRNRVSGQVGPKKASESNRTHLAGKSVEDTFQPKDDPGTLKKLTIQIDVDLHRRLKAIAAQEGKTMREIVEEQLTVYVTSKK</sequence>
<dbReference type="Proteomes" id="UP000425178">
    <property type="component" value="Plasmid pCETAM"/>
</dbReference>
<dbReference type="AlphaFoldDB" id="A0A6B8VX37"/>
<name>A0A6B8VX37_9CORY</name>
<evidence type="ECO:0000313" key="2">
    <source>
        <dbReference type="EMBL" id="QGU05904.1"/>
    </source>
</evidence>
<dbReference type="InterPro" id="IPR013321">
    <property type="entry name" value="Arc_rbn_hlx_hlx"/>
</dbReference>